<evidence type="ECO:0000313" key="10">
    <source>
        <dbReference type="EMBL" id="QBR94236.1"/>
    </source>
</evidence>
<keyword evidence="5 8" id="KW-1133">Transmembrane helix</keyword>
<dbReference type="KEGG" id="noy:EXE57_00140"/>
<evidence type="ECO:0000256" key="8">
    <source>
        <dbReference type="HAMAP-Rule" id="MF_00911"/>
    </source>
</evidence>
<dbReference type="GO" id="GO:0090529">
    <property type="term" value="P:cell septum assembly"/>
    <property type="evidence" value="ECO:0007669"/>
    <property type="project" value="InterPro"/>
</dbReference>
<comment type="function">
    <text evidence="8">Essential cell division protein.</text>
</comment>
<dbReference type="InterPro" id="IPR050487">
    <property type="entry name" value="FtsQ_DivIB"/>
</dbReference>
<accession>A0A4P7GPQ8</accession>
<evidence type="ECO:0000259" key="9">
    <source>
        <dbReference type="PROSITE" id="PS51779"/>
    </source>
</evidence>
<dbReference type="Pfam" id="PF08478">
    <property type="entry name" value="POTRA_1"/>
    <property type="match status" value="1"/>
</dbReference>
<comment type="similarity">
    <text evidence="8">Belongs to the FtsQ/DivIB family. FtsQ subfamily.</text>
</comment>
<dbReference type="AlphaFoldDB" id="A0A4P7GPQ8"/>
<evidence type="ECO:0000256" key="7">
    <source>
        <dbReference type="ARBA" id="ARBA00023306"/>
    </source>
</evidence>
<dbReference type="GO" id="GO:0032153">
    <property type="term" value="C:cell division site"/>
    <property type="evidence" value="ECO:0007669"/>
    <property type="project" value="UniProtKB-UniRule"/>
</dbReference>
<dbReference type="EMBL" id="CP038267">
    <property type="protein sequence ID" value="QBR94236.1"/>
    <property type="molecule type" value="Genomic_DNA"/>
</dbReference>
<evidence type="ECO:0000256" key="1">
    <source>
        <dbReference type="ARBA" id="ARBA00004370"/>
    </source>
</evidence>
<sequence>MPDAATLRSRRAFARRQWARRWLTWKYVLAGLLLVALVAGGAWLLWFSSVLAVKQVEVSGAGTLGADQVRAVAAVPEGEALASVDLTAVQARVQALADVRSAQVTRHWPDTVTIDVVERTPVAVVEIGGRLRGLDVEGVVFRDYRTAPDGLPRVETPADTGRDALQEAAGVISALPGDIADKVDHVEVATVDQISLELRDGRTVIWGSADESDLKAEVLDALLPQEGSTYDVSVPGQPAVRP</sequence>
<proteinExistence type="inferred from homology"/>
<dbReference type="PROSITE" id="PS51779">
    <property type="entry name" value="POTRA"/>
    <property type="match status" value="1"/>
</dbReference>
<gene>
    <name evidence="8" type="primary">ftsQ</name>
    <name evidence="10" type="ORF">EXE57_00140</name>
</gene>
<dbReference type="InterPro" id="IPR005548">
    <property type="entry name" value="Cell_div_FtsQ/DivIB_C"/>
</dbReference>
<evidence type="ECO:0000313" key="11">
    <source>
        <dbReference type="Proteomes" id="UP000294894"/>
    </source>
</evidence>
<dbReference type="PANTHER" id="PTHR37820">
    <property type="entry name" value="CELL DIVISION PROTEIN DIVIB"/>
    <property type="match status" value="1"/>
</dbReference>
<evidence type="ECO:0000256" key="3">
    <source>
        <dbReference type="ARBA" id="ARBA00022618"/>
    </source>
</evidence>
<dbReference type="Pfam" id="PF03799">
    <property type="entry name" value="FtsQ_DivIB_C"/>
    <property type="match status" value="1"/>
</dbReference>
<keyword evidence="4 8" id="KW-0812">Transmembrane</keyword>
<organism evidence="10 11">
    <name type="scientific">Nocardioides euryhalodurans</name>
    <dbReference type="NCBI Taxonomy" id="2518370"/>
    <lineage>
        <taxon>Bacteria</taxon>
        <taxon>Bacillati</taxon>
        <taxon>Actinomycetota</taxon>
        <taxon>Actinomycetes</taxon>
        <taxon>Propionibacteriales</taxon>
        <taxon>Nocardioidaceae</taxon>
        <taxon>Nocardioides</taxon>
    </lineage>
</organism>
<keyword evidence="6 8" id="KW-0472">Membrane</keyword>
<evidence type="ECO:0000256" key="4">
    <source>
        <dbReference type="ARBA" id="ARBA00022692"/>
    </source>
</evidence>
<dbReference type="Gene3D" id="3.10.20.310">
    <property type="entry name" value="membrane protein fhac"/>
    <property type="match status" value="1"/>
</dbReference>
<name>A0A4P7GPQ8_9ACTN</name>
<feature type="domain" description="POTRA" evidence="9">
    <location>
        <begin position="51"/>
        <end position="119"/>
    </location>
</feature>
<dbReference type="OrthoDB" id="9790760at2"/>
<protein>
    <recommendedName>
        <fullName evidence="8">Cell division protein FtsQ</fullName>
    </recommendedName>
</protein>
<dbReference type="PANTHER" id="PTHR37820:SF1">
    <property type="entry name" value="CELL DIVISION PROTEIN FTSQ"/>
    <property type="match status" value="1"/>
</dbReference>
<evidence type="ECO:0000256" key="2">
    <source>
        <dbReference type="ARBA" id="ARBA00022475"/>
    </source>
</evidence>
<keyword evidence="11" id="KW-1185">Reference proteome</keyword>
<keyword evidence="7 8" id="KW-0131">Cell cycle</keyword>
<dbReference type="Proteomes" id="UP000294894">
    <property type="component" value="Chromosome"/>
</dbReference>
<dbReference type="GO" id="GO:0043093">
    <property type="term" value="P:FtsZ-dependent cytokinesis"/>
    <property type="evidence" value="ECO:0007669"/>
    <property type="project" value="UniProtKB-UniRule"/>
</dbReference>
<dbReference type="GO" id="GO:0005886">
    <property type="term" value="C:plasma membrane"/>
    <property type="evidence" value="ECO:0007669"/>
    <property type="project" value="UniProtKB-SubCell"/>
</dbReference>
<dbReference type="InterPro" id="IPR034746">
    <property type="entry name" value="POTRA"/>
</dbReference>
<dbReference type="InterPro" id="IPR013685">
    <property type="entry name" value="POTRA_FtsQ_type"/>
</dbReference>
<reference evidence="10 11" key="1">
    <citation type="submission" date="2019-03" db="EMBL/GenBank/DDBJ databases">
        <title>Three New Species of Nocardioides, Nocardioides euryhalodurans sp. nov., Nocardioides seonyuensis sp. nov. and Nocardioides eburneoflavus sp. nov., Iolated from Soil.</title>
        <authorList>
            <person name="Roh S.G."/>
            <person name="Lee C."/>
            <person name="Kim M.-K."/>
            <person name="Kim S.B."/>
        </authorList>
    </citation>
    <scope>NUCLEOTIDE SEQUENCE [LARGE SCALE GENOMIC DNA]</scope>
    <source>
        <strain evidence="10 11">MMS17-SY117</strain>
    </source>
</reference>
<comment type="subcellular location">
    <subcellularLocation>
        <location evidence="8">Cell membrane</location>
        <topology evidence="8">Single-pass type II membrane protein</topology>
    </subcellularLocation>
    <subcellularLocation>
        <location evidence="1">Membrane</location>
    </subcellularLocation>
    <text evidence="8">Localizes to the division septum.</text>
</comment>
<dbReference type="HAMAP" id="MF_00911">
    <property type="entry name" value="FtsQ_subfam"/>
    <property type="match status" value="1"/>
</dbReference>
<keyword evidence="2 8" id="KW-1003">Cell membrane</keyword>
<dbReference type="InterPro" id="IPR026579">
    <property type="entry name" value="FtsQ"/>
</dbReference>
<evidence type="ECO:0000256" key="5">
    <source>
        <dbReference type="ARBA" id="ARBA00022989"/>
    </source>
</evidence>
<evidence type="ECO:0000256" key="6">
    <source>
        <dbReference type="ARBA" id="ARBA00023136"/>
    </source>
</evidence>
<keyword evidence="3 8" id="KW-0132">Cell division</keyword>